<evidence type="ECO:0000313" key="2">
    <source>
        <dbReference type="Proteomes" id="UP001207654"/>
    </source>
</evidence>
<organism evidence="1 2">
    <name type="scientific">Archangium lansingense</name>
    <dbReference type="NCBI Taxonomy" id="2995310"/>
    <lineage>
        <taxon>Bacteria</taxon>
        <taxon>Pseudomonadati</taxon>
        <taxon>Myxococcota</taxon>
        <taxon>Myxococcia</taxon>
        <taxon>Myxococcales</taxon>
        <taxon>Cystobacterineae</taxon>
        <taxon>Archangiaceae</taxon>
        <taxon>Archangium</taxon>
    </lineage>
</organism>
<dbReference type="EMBL" id="JAPNKA010000001">
    <property type="protein sequence ID" value="MCY1082857.1"/>
    <property type="molecule type" value="Genomic_DNA"/>
</dbReference>
<protein>
    <recommendedName>
        <fullName evidence="3">DNA-binding domain-containing protein</fullName>
    </recommendedName>
</protein>
<evidence type="ECO:0000313" key="1">
    <source>
        <dbReference type="EMBL" id="MCY1082857.1"/>
    </source>
</evidence>
<sequence>MSLSHFQRALAELTLDAERAAALRRGHLEVLRGFELTERELARLEDVVRQPGMSLNCTLARANRLGPIFDIYPMLCLLLEPRLREVLDAFWRERRPDNYQLENEAARFAEFVRSQLSAGEDFSPYLADVLAYESACWELVSSARHGGPELETAETRTVVFHHDPRPLLASLAELQPPPEELAAGLFPVSISLRDGELRLELVPPLV</sequence>
<comment type="caution">
    <text evidence="1">The sequence shown here is derived from an EMBL/GenBank/DDBJ whole genome shotgun (WGS) entry which is preliminary data.</text>
</comment>
<evidence type="ECO:0008006" key="3">
    <source>
        <dbReference type="Google" id="ProtNLM"/>
    </source>
</evidence>
<gene>
    <name evidence="1" type="ORF">OV287_51245</name>
</gene>
<name>A0ABT4AME7_9BACT</name>
<keyword evidence="2" id="KW-1185">Reference proteome</keyword>
<dbReference type="RefSeq" id="WP_267541410.1">
    <property type="nucleotide sequence ID" value="NZ_JAPNKA010000001.1"/>
</dbReference>
<accession>A0ABT4AME7</accession>
<reference evidence="1 2" key="1">
    <citation type="submission" date="2022-11" db="EMBL/GenBank/DDBJ databases">
        <title>Minimal conservation of predation-associated metabolite biosynthetic gene clusters underscores biosynthetic potential of Myxococcota including descriptions for ten novel species: Archangium lansinium sp. nov., Myxococcus landrumus sp. nov., Nannocystis bai.</title>
        <authorList>
            <person name="Ahearne A."/>
            <person name="Stevens C."/>
            <person name="Phillips K."/>
        </authorList>
    </citation>
    <scope>NUCLEOTIDE SEQUENCE [LARGE SCALE GENOMIC DNA]</scope>
    <source>
        <strain evidence="1 2">MIWBW</strain>
    </source>
</reference>
<dbReference type="Proteomes" id="UP001207654">
    <property type="component" value="Unassembled WGS sequence"/>
</dbReference>
<proteinExistence type="predicted"/>